<name>U7QY33_PHOTE</name>
<evidence type="ECO:0000313" key="3">
    <source>
        <dbReference type="Proteomes" id="UP000017133"/>
    </source>
</evidence>
<accession>U7QY33</accession>
<dbReference type="PANTHER" id="PTHR36180">
    <property type="entry name" value="DNA-BINDING PROTEIN-RELATED-RELATED"/>
    <property type="match status" value="1"/>
</dbReference>
<protein>
    <recommendedName>
        <fullName evidence="1">Bro-N domain-containing protein</fullName>
    </recommendedName>
</protein>
<dbReference type="PANTHER" id="PTHR36180:SF2">
    <property type="entry name" value="BRO FAMILY PROTEIN"/>
    <property type="match status" value="1"/>
</dbReference>
<gene>
    <name evidence="2" type="ORF">O185_16865</name>
</gene>
<evidence type="ECO:0000313" key="2">
    <source>
        <dbReference type="EMBL" id="ERT11945.1"/>
    </source>
</evidence>
<reference evidence="2 3" key="1">
    <citation type="submission" date="2013-10" db="EMBL/GenBank/DDBJ databases">
        <title>Whole Genome Shotgun Sequence of Photorhabdus temperata J3.</title>
        <authorList>
            <person name="Park G.-S."/>
            <person name="Hong S.-J."/>
            <person name="Shin J.-H."/>
        </authorList>
    </citation>
    <scope>NUCLEOTIDE SEQUENCE [LARGE SCALE GENOMIC DNA]</scope>
    <source>
        <strain evidence="2 3">J3</strain>
    </source>
</reference>
<dbReference type="Pfam" id="PF02498">
    <property type="entry name" value="Bro-N"/>
    <property type="match status" value="1"/>
</dbReference>
<organism evidence="2 3">
    <name type="scientific">Photorhabdus temperata J3</name>
    <dbReference type="NCBI Taxonomy" id="1389415"/>
    <lineage>
        <taxon>Bacteria</taxon>
        <taxon>Pseudomonadati</taxon>
        <taxon>Pseudomonadota</taxon>
        <taxon>Gammaproteobacteria</taxon>
        <taxon>Enterobacterales</taxon>
        <taxon>Morganellaceae</taxon>
        <taxon>Photorhabdus</taxon>
    </lineage>
</organism>
<dbReference type="Proteomes" id="UP000017133">
    <property type="component" value="Unassembled WGS sequence"/>
</dbReference>
<feature type="domain" description="Bro-N" evidence="1">
    <location>
        <begin position="1"/>
        <end position="75"/>
    </location>
</feature>
<evidence type="ECO:0000259" key="1">
    <source>
        <dbReference type="PROSITE" id="PS51750"/>
    </source>
</evidence>
<dbReference type="PROSITE" id="PS51750">
    <property type="entry name" value="BRO_N"/>
    <property type="match status" value="1"/>
</dbReference>
<proteinExistence type="predicted"/>
<comment type="caution">
    <text evidence="2">The sequence shown here is derived from an EMBL/GenBank/DDBJ whole genome shotgun (WGS) entry which is preliminary data.</text>
</comment>
<dbReference type="SMART" id="SM01040">
    <property type="entry name" value="Bro-N"/>
    <property type="match status" value="1"/>
</dbReference>
<keyword evidence="3" id="KW-1185">Reference proteome</keyword>
<sequence>MTQTTNASRNLDDDEVALTSIKGLSRGNDKANIVSESGMYTLVLRCRDAVKQGSVPHQFRKWVTGEVLPAICKTGSYHNSMISDLSFNGQILMTFENGTAVSQKTLHPGEKVLTLNAFMELAKKAGYLIIHRENFLNMENCWKY</sequence>
<dbReference type="EMBL" id="AXDT01000163">
    <property type="protein sequence ID" value="ERT11945.1"/>
    <property type="molecule type" value="Genomic_DNA"/>
</dbReference>
<dbReference type="AlphaFoldDB" id="U7QY33"/>
<dbReference type="InterPro" id="IPR003497">
    <property type="entry name" value="BRO_N_domain"/>
</dbReference>
<dbReference type="PATRIC" id="fig|1389415.4.peg.3355"/>